<organism evidence="1">
    <name type="scientific">uncultured marine phage</name>
    <dbReference type="NCBI Taxonomy" id="707152"/>
    <lineage>
        <taxon>Viruses</taxon>
        <taxon>environmental samples</taxon>
    </lineage>
</organism>
<proteinExistence type="predicted"/>
<reference evidence="1" key="1">
    <citation type="submission" date="2021-06" db="EMBL/GenBank/DDBJ databases">
        <authorList>
            <person name="Gannon L."/>
            <person name="Redgwell R T."/>
            <person name="Michniewski S."/>
            <person name="Harrison D C."/>
            <person name="Millard A."/>
        </authorList>
    </citation>
    <scope>NUCLEOTIDE SEQUENCE</scope>
</reference>
<accession>A0A8D9CAN8</accession>
<name>A0A8D9CAN8_9VIRU</name>
<protein>
    <submittedName>
        <fullName evidence="1">Uncharacterized protein</fullName>
    </submittedName>
</protein>
<dbReference type="EMBL" id="OU342829">
    <property type="protein sequence ID" value="CAG7581382.1"/>
    <property type="molecule type" value="Genomic_DNA"/>
</dbReference>
<sequence length="88" mass="10502">MEFEIGEMIITLSRDEVIERYGIDQGFDKSTDIICKVVKKEFISNQWMIQVESKSDKFLSGIWLNQYIFDPYLPLLREKRLKQLLDKP</sequence>
<evidence type="ECO:0000313" key="1">
    <source>
        <dbReference type="EMBL" id="CAG7581382.1"/>
    </source>
</evidence>
<gene>
    <name evidence="1" type="ORF">SLAVMIC_00814</name>
</gene>